<organism evidence="1 2">
    <name type="scientific">Megalurothrips usitatus</name>
    <name type="common">bean blossom thrips</name>
    <dbReference type="NCBI Taxonomy" id="439358"/>
    <lineage>
        <taxon>Eukaryota</taxon>
        <taxon>Metazoa</taxon>
        <taxon>Ecdysozoa</taxon>
        <taxon>Arthropoda</taxon>
        <taxon>Hexapoda</taxon>
        <taxon>Insecta</taxon>
        <taxon>Pterygota</taxon>
        <taxon>Neoptera</taxon>
        <taxon>Paraneoptera</taxon>
        <taxon>Thysanoptera</taxon>
        <taxon>Terebrantia</taxon>
        <taxon>Thripoidea</taxon>
        <taxon>Thripidae</taxon>
        <taxon>Megalurothrips</taxon>
    </lineage>
</organism>
<accession>A0AAV7XGY0</accession>
<reference evidence="1" key="1">
    <citation type="submission" date="2022-12" db="EMBL/GenBank/DDBJ databases">
        <title>Chromosome-level genome assembly of the bean flower thrips Megalurothrips usitatus.</title>
        <authorList>
            <person name="Ma L."/>
            <person name="Liu Q."/>
            <person name="Li H."/>
            <person name="Cai W."/>
        </authorList>
    </citation>
    <scope>NUCLEOTIDE SEQUENCE</scope>
    <source>
        <strain evidence="1">Cailab_2022a</strain>
    </source>
</reference>
<name>A0AAV7XGY0_9NEOP</name>
<protein>
    <submittedName>
        <fullName evidence="1">Uncharacterized protein</fullName>
    </submittedName>
</protein>
<evidence type="ECO:0000313" key="1">
    <source>
        <dbReference type="EMBL" id="KAJ1524603.1"/>
    </source>
</evidence>
<dbReference type="Gene3D" id="3.80.10.10">
    <property type="entry name" value="Ribonuclease Inhibitor"/>
    <property type="match status" value="1"/>
</dbReference>
<dbReference type="AlphaFoldDB" id="A0AAV7XGY0"/>
<dbReference type="EMBL" id="JAPTSV010000009">
    <property type="protein sequence ID" value="KAJ1524603.1"/>
    <property type="molecule type" value="Genomic_DNA"/>
</dbReference>
<comment type="caution">
    <text evidence="1">The sequence shown here is derived from an EMBL/GenBank/DDBJ whole genome shotgun (WGS) entry which is preliminary data.</text>
</comment>
<sequence>MDPEWTLSMLRSASPSVEELEVVNVGGEQLAVVHAMPRLRRLHVNQDDDARLAAAPELPPLQRGGTLQHLTVSGVGLRRRTLVSLLRGCASSLTELQLSVGTAGDEPWPECWNELPAVLAECNLVALRLLQLIRGVHTAEACSQQKAALRRVLPKCDVRCTSKRCDGSFVQLPLEHQL</sequence>
<evidence type="ECO:0000313" key="2">
    <source>
        <dbReference type="Proteomes" id="UP001075354"/>
    </source>
</evidence>
<dbReference type="Proteomes" id="UP001075354">
    <property type="component" value="Chromosome 9"/>
</dbReference>
<proteinExistence type="predicted"/>
<gene>
    <name evidence="1" type="ORF">ONE63_011087</name>
</gene>
<dbReference type="InterPro" id="IPR032675">
    <property type="entry name" value="LRR_dom_sf"/>
</dbReference>
<keyword evidence="2" id="KW-1185">Reference proteome</keyword>